<evidence type="ECO:0000259" key="1">
    <source>
        <dbReference type="Pfam" id="PF13843"/>
    </source>
</evidence>
<sequence>MVHRPVAVKAYNQFMGGVDLADRMLFVCPARARTRKWTIKFICHMIGLAVSNAWLLHKKTQIEKGTPKNKIQQLRSFKLELGEHIIETNNLTCNSDYCDEREDLDPKHKYRKKNIIPIPSENFRFHKADHLTV</sequence>
<comment type="caution">
    <text evidence="2">The sequence shown here is derived from an EMBL/GenBank/DDBJ whole genome shotgun (WGS) entry which is preliminary data.</text>
</comment>
<organism evidence="2 3">
    <name type="scientific">Popillia japonica</name>
    <name type="common">Japanese beetle</name>
    <dbReference type="NCBI Taxonomy" id="7064"/>
    <lineage>
        <taxon>Eukaryota</taxon>
        <taxon>Metazoa</taxon>
        <taxon>Ecdysozoa</taxon>
        <taxon>Arthropoda</taxon>
        <taxon>Hexapoda</taxon>
        <taxon>Insecta</taxon>
        <taxon>Pterygota</taxon>
        <taxon>Neoptera</taxon>
        <taxon>Endopterygota</taxon>
        <taxon>Coleoptera</taxon>
        <taxon>Polyphaga</taxon>
        <taxon>Scarabaeiformia</taxon>
        <taxon>Scarabaeidae</taxon>
        <taxon>Rutelinae</taxon>
        <taxon>Popillia</taxon>
    </lineage>
</organism>
<dbReference type="Pfam" id="PF13843">
    <property type="entry name" value="DDE_Tnp_1_7"/>
    <property type="match status" value="1"/>
</dbReference>
<protein>
    <submittedName>
        <fullName evidence="2">Transposase IS4</fullName>
    </submittedName>
</protein>
<dbReference type="Proteomes" id="UP001458880">
    <property type="component" value="Unassembled WGS sequence"/>
</dbReference>
<dbReference type="PANTHER" id="PTHR47272:SF2">
    <property type="entry name" value="PIGGYBAC TRANSPOSABLE ELEMENT-DERIVED PROTEIN 3-LIKE"/>
    <property type="match status" value="1"/>
</dbReference>
<dbReference type="AlphaFoldDB" id="A0AAW1IT38"/>
<dbReference type="PANTHER" id="PTHR47272">
    <property type="entry name" value="DDE_TNP_1_7 DOMAIN-CONTAINING PROTEIN"/>
    <property type="match status" value="1"/>
</dbReference>
<dbReference type="EMBL" id="JASPKY010000560">
    <property type="protein sequence ID" value="KAK9692915.1"/>
    <property type="molecule type" value="Genomic_DNA"/>
</dbReference>
<dbReference type="InterPro" id="IPR029526">
    <property type="entry name" value="PGBD"/>
</dbReference>
<proteinExistence type="predicted"/>
<reference evidence="2 3" key="1">
    <citation type="journal article" date="2024" name="BMC Genomics">
        <title>De novo assembly and annotation of Popillia japonica's genome with initial clues to its potential as an invasive pest.</title>
        <authorList>
            <person name="Cucini C."/>
            <person name="Boschi S."/>
            <person name="Funari R."/>
            <person name="Cardaioli E."/>
            <person name="Iannotti N."/>
            <person name="Marturano G."/>
            <person name="Paoli F."/>
            <person name="Bruttini M."/>
            <person name="Carapelli A."/>
            <person name="Frati F."/>
            <person name="Nardi F."/>
        </authorList>
    </citation>
    <scope>NUCLEOTIDE SEQUENCE [LARGE SCALE GENOMIC DNA]</scope>
    <source>
        <strain evidence="2">DMR45628</strain>
    </source>
</reference>
<gene>
    <name evidence="2" type="ORF">QE152_g34822</name>
</gene>
<evidence type="ECO:0000313" key="3">
    <source>
        <dbReference type="Proteomes" id="UP001458880"/>
    </source>
</evidence>
<accession>A0AAW1IT38</accession>
<feature type="domain" description="PiggyBac transposable element-derived protein" evidence="1">
    <location>
        <begin position="2"/>
        <end position="54"/>
    </location>
</feature>
<keyword evidence="3" id="KW-1185">Reference proteome</keyword>
<evidence type="ECO:0000313" key="2">
    <source>
        <dbReference type="EMBL" id="KAK9692915.1"/>
    </source>
</evidence>
<name>A0AAW1IT38_POPJA</name>